<evidence type="ECO:0000256" key="2">
    <source>
        <dbReference type="SAM" id="Phobius"/>
    </source>
</evidence>
<evidence type="ECO:0008006" key="5">
    <source>
        <dbReference type="Google" id="ProtNLM"/>
    </source>
</evidence>
<feature type="region of interest" description="Disordered" evidence="1">
    <location>
        <begin position="77"/>
        <end position="131"/>
    </location>
</feature>
<gene>
    <name evidence="3" type="ORF">MTR66_01835</name>
</gene>
<keyword evidence="2" id="KW-1133">Transmembrane helix</keyword>
<name>A0ABT0BKI4_9SPHN</name>
<keyword evidence="2" id="KW-0812">Transmembrane</keyword>
<keyword evidence="4" id="KW-1185">Reference proteome</keyword>
<evidence type="ECO:0000256" key="1">
    <source>
        <dbReference type="SAM" id="MobiDB-lite"/>
    </source>
</evidence>
<comment type="caution">
    <text evidence="3">The sequence shown here is derived from an EMBL/GenBank/DDBJ whole genome shotgun (WGS) entry which is preliminary data.</text>
</comment>
<keyword evidence="2" id="KW-0472">Membrane</keyword>
<feature type="compositionally biased region" description="Low complexity" evidence="1">
    <location>
        <begin position="87"/>
        <end position="103"/>
    </location>
</feature>
<proteinExistence type="predicted"/>
<dbReference type="Proteomes" id="UP001202281">
    <property type="component" value="Unassembled WGS sequence"/>
</dbReference>
<feature type="compositionally biased region" description="Pro residues" evidence="1">
    <location>
        <begin position="104"/>
        <end position="116"/>
    </location>
</feature>
<feature type="transmembrane region" description="Helical" evidence="2">
    <location>
        <begin position="39"/>
        <end position="59"/>
    </location>
</feature>
<reference evidence="3 4" key="1">
    <citation type="submission" date="2022-04" db="EMBL/GenBank/DDBJ databases">
        <title>Identification of a novel bacterium isolated from mangrove sediments.</title>
        <authorList>
            <person name="Pan X."/>
        </authorList>
    </citation>
    <scope>NUCLEOTIDE SEQUENCE [LARGE SCALE GENOMIC DNA]</scope>
    <source>
        <strain evidence="3 4">B2638</strain>
    </source>
</reference>
<dbReference type="RefSeq" id="WP_243917396.1">
    <property type="nucleotide sequence ID" value="NZ_JALHLG010000003.1"/>
</dbReference>
<evidence type="ECO:0000313" key="3">
    <source>
        <dbReference type="EMBL" id="MCJ2185547.1"/>
    </source>
</evidence>
<organism evidence="3 4">
    <name type="scientific">Novosphingobium beihaiensis</name>
    <dbReference type="NCBI Taxonomy" id="2930389"/>
    <lineage>
        <taxon>Bacteria</taxon>
        <taxon>Pseudomonadati</taxon>
        <taxon>Pseudomonadota</taxon>
        <taxon>Alphaproteobacteria</taxon>
        <taxon>Sphingomonadales</taxon>
        <taxon>Sphingomonadaceae</taxon>
        <taxon>Novosphingobium</taxon>
    </lineage>
</organism>
<evidence type="ECO:0000313" key="4">
    <source>
        <dbReference type="Proteomes" id="UP001202281"/>
    </source>
</evidence>
<protein>
    <recommendedName>
        <fullName evidence="5">Energy transducer TonB</fullName>
    </recommendedName>
</protein>
<accession>A0ABT0BKI4</accession>
<sequence>MAGQLPPQIVKEMVEPITAARRYAAPGARELRAQAVHRLQVGLFGLCAMLLLVGLANIIMDRARLTDTGDPIREVVAADAKPKKPATDPLADIGVVPAAEPSPAVTPTPTPMPALTPDPTDSAKANPPAQP</sequence>
<dbReference type="EMBL" id="JALHLG010000003">
    <property type="protein sequence ID" value="MCJ2185547.1"/>
    <property type="molecule type" value="Genomic_DNA"/>
</dbReference>